<accession>A0A6J7SLS4</accession>
<dbReference type="AlphaFoldDB" id="A0A6J7SLS4"/>
<evidence type="ECO:0000259" key="1">
    <source>
        <dbReference type="Pfam" id="PF20114"/>
    </source>
</evidence>
<name>A0A6J7SLS4_9ZZZZ</name>
<reference evidence="3" key="1">
    <citation type="submission" date="2020-05" db="EMBL/GenBank/DDBJ databases">
        <authorList>
            <person name="Chiriac C."/>
            <person name="Salcher M."/>
            <person name="Ghai R."/>
            <person name="Kavagutti S V."/>
        </authorList>
    </citation>
    <scope>NUCLEOTIDE SEQUENCE</scope>
</reference>
<evidence type="ECO:0000313" key="3">
    <source>
        <dbReference type="EMBL" id="CAB5042187.1"/>
    </source>
</evidence>
<dbReference type="EMBL" id="CAEZWP010000048">
    <property type="protein sequence ID" value="CAB4662625.1"/>
    <property type="molecule type" value="Genomic_DNA"/>
</dbReference>
<organism evidence="3">
    <name type="scientific">freshwater metagenome</name>
    <dbReference type="NCBI Taxonomy" id="449393"/>
    <lineage>
        <taxon>unclassified sequences</taxon>
        <taxon>metagenomes</taxon>
        <taxon>ecological metagenomes</taxon>
    </lineage>
</organism>
<dbReference type="EMBL" id="CAFBQB010000061">
    <property type="protein sequence ID" value="CAB5042187.1"/>
    <property type="molecule type" value="Genomic_DNA"/>
</dbReference>
<dbReference type="InterPro" id="IPR045443">
    <property type="entry name" value="DUF6504"/>
</dbReference>
<proteinExistence type="predicted"/>
<sequence length="106" mass="12247">MFEYPQPKERAAEMSVPQINPAHDVMIDGATTPIEFTFKGRRFRIHAVLSRWCEAGGWWNRISDGKYRPDDQARAVWRVEAAPIGALTTFELERDELSGQWIIRSI</sequence>
<feature type="domain" description="DUF6504" evidence="1">
    <location>
        <begin position="28"/>
        <end position="103"/>
    </location>
</feature>
<gene>
    <name evidence="2" type="ORF">UFOPK2265_00907</name>
    <name evidence="3" type="ORF">UFOPK4248_00581</name>
</gene>
<evidence type="ECO:0000313" key="2">
    <source>
        <dbReference type="EMBL" id="CAB4662625.1"/>
    </source>
</evidence>
<dbReference type="Pfam" id="PF20114">
    <property type="entry name" value="DUF6504"/>
    <property type="match status" value="1"/>
</dbReference>
<protein>
    <submittedName>
        <fullName evidence="3">Unannotated protein</fullName>
    </submittedName>
</protein>